<protein>
    <submittedName>
        <fullName evidence="1">Uncharacterized protein</fullName>
    </submittedName>
</protein>
<feature type="non-terminal residue" evidence="1">
    <location>
        <position position="1"/>
    </location>
</feature>
<gene>
    <name evidence="1" type="ORF">M9458_010675</name>
</gene>
<evidence type="ECO:0000313" key="1">
    <source>
        <dbReference type="EMBL" id="KAL0192379.1"/>
    </source>
</evidence>
<comment type="caution">
    <text evidence="1">The sequence shown here is derived from an EMBL/GenBank/DDBJ whole genome shotgun (WGS) entry which is preliminary data.</text>
</comment>
<evidence type="ECO:0000313" key="2">
    <source>
        <dbReference type="Proteomes" id="UP001529510"/>
    </source>
</evidence>
<sequence>VIAIAEINEALNSGDPEKTLAALLLPTAKLQGVNPANAKHYHDVLLTTKDLICKVKQNNIAEPMKCLILFSYTNFLDPFNSTLNF</sequence>
<organism evidence="1 2">
    <name type="scientific">Cirrhinus mrigala</name>
    <name type="common">Mrigala</name>
    <dbReference type="NCBI Taxonomy" id="683832"/>
    <lineage>
        <taxon>Eukaryota</taxon>
        <taxon>Metazoa</taxon>
        <taxon>Chordata</taxon>
        <taxon>Craniata</taxon>
        <taxon>Vertebrata</taxon>
        <taxon>Euteleostomi</taxon>
        <taxon>Actinopterygii</taxon>
        <taxon>Neopterygii</taxon>
        <taxon>Teleostei</taxon>
        <taxon>Ostariophysi</taxon>
        <taxon>Cypriniformes</taxon>
        <taxon>Cyprinidae</taxon>
        <taxon>Labeoninae</taxon>
        <taxon>Labeonini</taxon>
        <taxon>Cirrhinus</taxon>
    </lineage>
</organism>
<reference evidence="1 2" key="1">
    <citation type="submission" date="2024-05" db="EMBL/GenBank/DDBJ databases">
        <title>Genome sequencing and assembly of Indian major carp, Cirrhinus mrigala (Hamilton, 1822).</title>
        <authorList>
            <person name="Mohindra V."/>
            <person name="Chowdhury L.M."/>
            <person name="Lal K."/>
            <person name="Jena J.K."/>
        </authorList>
    </citation>
    <scope>NUCLEOTIDE SEQUENCE [LARGE SCALE GENOMIC DNA]</scope>
    <source>
        <strain evidence="1">CM1030</strain>
        <tissue evidence="1">Blood</tissue>
    </source>
</reference>
<dbReference type="Proteomes" id="UP001529510">
    <property type="component" value="Unassembled WGS sequence"/>
</dbReference>
<name>A0ABD0R1K2_CIRMR</name>
<keyword evidence="2" id="KW-1185">Reference proteome</keyword>
<dbReference type="AlphaFoldDB" id="A0ABD0R1K2"/>
<dbReference type="EMBL" id="JAMKFB020000005">
    <property type="protein sequence ID" value="KAL0192379.1"/>
    <property type="molecule type" value="Genomic_DNA"/>
</dbReference>
<accession>A0ABD0R1K2</accession>
<proteinExistence type="predicted"/>